<evidence type="ECO:0000256" key="2">
    <source>
        <dbReference type="ARBA" id="ARBA00004691"/>
    </source>
</evidence>
<dbReference type="GO" id="GO:0008616">
    <property type="term" value="P:tRNA queuosine(34) biosynthetic process"/>
    <property type="evidence" value="ECO:0007669"/>
    <property type="project" value="UniProtKB-UniRule"/>
</dbReference>
<dbReference type="UniPathway" id="UPA00392"/>
<dbReference type="STRING" id="1480694.DC28_00015"/>
<keyword evidence="7 13" id="KW-0671">Queuosine biosynthesis</keyword>
<comment type="similarity">
    <text evidence="9 13">Belongs to the QueA family.</text>
</comment>
<proteinExistence type="inferred from homology"/>
<evidence type="ECO:0000256" key="6">
    <source>
        <dbReference type="ARBA" id="ARBA00022691"/>
    </source>
</evidence>
<dbReference type="Gene3D" id="2.40.10.240">
    <property type="entry name" value="QueA-like"/>
    <property type="match status" value="1"/>
</dbReference>
<evidence type="ECO:0000256" key="5">
    <source>
        <dbReference type="ARBA" id="ARBA00022679"/>
    </source>
</evidence>
<dbReference type="AlphaFoldDB" id="A0A098R1K6"/>
<evidence type="ECO:0000256" key="9">
    <source>
        <dbReference type="ARBA" id="ARBA00061210"/>
    </source>
</evidence>
<evidence type="ECO:0000256" key="4">
    <source>
        <dbReference type="ARBA" id="ARBA00022490"/>
    </source>
</evidence>
<dbReference type="OrthoDB" id="9805933at2"/>
<dbReference type="GO" id="GO:0005737">
    <property type="term" value="C:cytoplasm"/>
    <property type="evidence" value="ECO:0007669"/>
    <property type="project" value="UniProtKB-SubCell"/>
</dbReference>
<dbReference type="InterPro" id="IPR042119">
    <property type="entry name" value="QueA_dom2"/>
</dbReference>
<evidence type="ECO:0000256" key="11">
    <source>
        <dbReference type="ARBA" id="ARBA00069325"/>
    </source>
</evidence>
<evidence type="ECO:0000256" key="7">
    <source>
        <dbReference type="ARBA" id="ARBA00022785"/>
    </source>
</evidence>
<reference evidence="14 15" key="1">
    <citation type="submission" date="2014-05" db="EMBL/GenBank/DDBJ databases">
        <title>De novo Genome Sequence of Spirocheata sp.</title>
        <authorList>
            <person name="Shivani Y."/>
            <person name="Subhash Y."/>
            <person name="Tushar L."/>
            <person name="Sasikala C."/>
            <person name="Ramana C.V."/>
        </authorList>
    </citation>
    <scope>NUCLEOTIDE SEQUENCE [LARGE SCALE GENOMIC DNA]</scope>
    <source>
        <strain evidence="14 15">JC230</strain>
    </source>
</reference>
<name>A0A098R1K6_9SPIO</name>
<dbReference type="SUPFAM" id="SSF111337">
    <property type="entry name" value="QueA-like"/>
    <property type="match status" value="1"/>
</dbReference>
<evidence type="ECO:0000256" key="1">
    <source>
        <dbReference type="ARBA" id="ARBA00004496"/>
    </source>
</evidence>
<evidence type="ECO:0000256" key="12">
    <source>
        <dbReference type="ARBA" id="ARBA00076160"/>
    </source>
</evidence>
<dbReference type="Proteomes" id="UP000029692">
    <property type="component" value="Unassembled WGS sequence"/>
</dbReference>
<dbReference type="InterPro" id="IPR042118">
    <property type="entry name" value="QueA_dom1"/>
</dbReference>
<gene>
    <name evidence="13" type="primary">queA</name>
    <name evidence="14" type="ORF">DC28_00015</name>
</gene>
<dbReference type="HAMAP" id="MF_00113">
    <property type="entry name" value="QueA"/>
    <property type="match status" value="1"/>
</dbReference>
<dbReference type="eggNOG" id="COG0809">
    <property type="taxonomic scope" value="Bacteria"/>
</dbReference>
<organism evidence="14 15">
    <name type="scientific">Spirochaeta lutea</name>
    <dbReference type="NCBI Taxonomy" id="1480694"/>
    <lineage>
        <taxon>Bacteria</taxon>
        <taxon>Pseudomonadati</taxon>
        <taxon>Spirochaetota</taxon>
        <taxon>Spirochaetia</taxon>
        <taxon>Spirochaetales</taxon>
        <taxon>Spirochaetaceae</taxon>
        <taxon>Spirochaeta</taxon>
    </lineage>
</organism>
<keyword evidence="4 13" id="KW-0963">Cytoplasm</keyword>
<accession>A0A098R1K6</accession>
<evidence type="ECO:0000256" key="8">
    <source>
        <dbReference type="ARBA" id="ARBA00052751"/>
    </source>
</evidence>
<dbReference type="InterPro" id="IPR003699">
    <property type="entry name" value="QueA"/>
</dbReference>
<dbReference type="PANTHER" id="PTHR30307:SF0">
    <property type="entry name" value="S-ADENOSYLMETHIONINE:TRNA RIBOSYLTRANSFERASE-ISOMERASE"/>
    <property type="match status" value="1"/>
</dbReference>
<dbReference type="FunFam" id="3.40.1780.10:FF:000001">
    <property type="entry name" value="S-adenosylmethionine:tRNA ribosyltransferase-isomerase"/>
    <property type="match status" value="1"/>
</dbReference>
<comment type="caution">
    <text evidence="14">The sequence shown here is derived from an EMBL/GenBank/DDBJ whole genome shotgun (WGS) entry which is preliminary data.</text>
</comment>
<dbReference type="NCBIfam" id="NF001140">
    <property type="entry name" value="PRK00147.1"/>
    <property type="match status" value="1"/>
</dbReference>
<dbReference type="RefSeq" id="WP_037544570.1">
    <property type="nucleotide sequence ID" value="NZ_JNUP01000003.1"/>
</dbReference>
<keyword evidence="6 13" id="KW-0949">S-adenosyl-L-methionine</keyword>
<comment type="catalytic activity">
    <reaction evidence="8 13">
        <text>7-aminomethyl-7-carbaguanosine(34) in tRNA + S-adenosyl-L-methionine = epoxyqueuosine(34) in tRNA + adenine + L-methionine + 2 H(+)</text>
        <dbReference type="Rhea" id="RHEA:32155"/>
        <dbReference type="Rhea" id="RHEA-COMP:10342"/>
        <dbReference type="Rhea" id="RHEA-COMP:18582"/>
        <dbReference type="ChEBI" id="CHEBI:15378"/>
        <dbReference type="ChEBI" id="CHEBI:16708"/>
        <dbReference type="ChEBI" id="CHEBI:57844"/>
        <dbReference type="ChEBI" id="CHEBI:59789"/>
        <dbReference type="ChEBI" id="CHEBI:82833"/>
        <dbReference type="ChEBI" id="CHEBI:194443"/>
        <dbReference type="EC" id="2.4.99.17"/>
    </reaction>
</comment>
<sequence>MKTNNFSFNLPEHLIAQYPSDKRGTSRLLVANITPGSAPRMTHTRVEEISQHLPSGSLLIFNDSRVRKARIFGTNQKTGSRVEFLLVEETNDPTTWKAMANKSKKQREGTVYRFPQGVQGTIIGNDANLKLLQFSQPISDTYLDKNGHIPLPPYIDRTDEPLDETRYQTVYARADHTGSVAAPTAGLHFTPEILEALTAEGHTIAYVTLHVGLGTFLPVRTEDIEQHRMHTEHYSIPEKTAQLVNKAKEEGRPIIAVGTTSIRTLESAWDPRTQQLKSGMSKTGIFIYPGYSFQVINGIFTNFHTPESTLLMLVSAFAGLDAIKQIYATAVQLEYRFFSYGDAMLLL</sequence>
<evidence type="ECO:0000313" key="15">
    <source>
        <dbReference type="Proteomes" id="UP000029692"/>
    </source>
</evidence>
<dbReference type="Pfam" id="PF02547">
    <property type="entry name" value="Queuosine_synth"/>
    <property type="match status" value="1"/>
</dbReference>
<comment type="pathway">
    <text evidence="2 13">tRNA modification; tRNA-queuosine biosynthesis.</text>
</comment>
<evidence type="ECO:0000256" key="10">
    <source>
        <dbReference type="ARBA" id="ARBA00066503"/>
    </source>
</evidence>
<keyword evidence="5 13" id="KW-0808">Transferase</keyword>
<evidence type="ECO:0000256" key="13">
    <source>
        <dbReference type="HAMAP-Rule" id="MF_00113"/>
    </source>
</evidence>
<keyword evidence="15" id="KW-1185">Reference proteome</keyword>
<dbReference type="EMBL" id="JNUP01000003">
    <property type="protein sequence ID" value="KGE73671.1"/>
    <property type="molecule type" value="Genomic_DNA"/>
</dbReference>
<dbReference type="GO" id="GO:0051075">
    <property type="term" value="F:S-adenosylmethionine:tRNA ribosyltransferase-isomerase activity"/>
    <property type="evidence" value="ECO:0007669"/>
    <property type="project" value="UniProtKB-EC"/>
</dbReference>
<dbReference type="NCBIfam" id="TIGR00113">
    <property type="entry name" value="queA"/>
    <property type="match status" value="1"/>
</dbReference>
<comment type="subunit">
    <text evidence="3 13">Monomer.</text>
</comment>
<comment type="subcellular location">
    <subcellularLocation>
        <location evidence="1 13">Cytoplasm</location>
    </subcellularLocation>
</comment>
<dbReference type="PANTHER" id="PTHR30307">
    <property type="entry name" value="S-ADENOSYLMETHIONINE:TRNA RIBOSYLTRANSFERASE-ISOMERASE"/>
    <property type="match status" value="1"/>
</dbReference>
<evidence type="ECO:0000256" key="3">
    <source>
        <dbReference type="ARBA" id="ARBA00011245"/>
    </source>
</evidence>
<dbReference type="Gene3D" id="3.40.1780.10">
    <property type="entry name" value="QueA-like"/>
    <property type="match status" value="1"/>
</dbReference>
<evidence type="ECO:0000313" key="14">
    <source>
        <dbReference type="EMBL" id="KGE73671.1"/>
    </source>
</evidence>
<dbReference type="EC" id="2.4.99.17" evidence="10 13"/>
<dbReference type="InterPro" id="IPR036100">
    <property type="entry name" value="QueA_sf"/>
</dbReference>
<comment type="function">
    <text evidence="13">Transfers and isomerizes the ribose moiety from AdoMet to the 7-aminomethyl group of 7-deazaguanine (preQ1-tRNA) to give epoxyqueuosine (oQ-tRNA).</text>
</comment>
<protein>
    <recommendedName>
        <fullName evidence="11 13">S-adenosylmethionine:tRNA ribosyltransferase-isomerase</fullName>
        <ecNumber evidence="10 13">2.4.99.17</ecNumber>
    </recommendedName>
    <alternativeName>
        <fullName evidence="12 13">Queuosine biosynthesis protein QueA</fullName>
    </alternativeName>
</protein>